<protein>
    <recommendedName>
        <fullName evidence="4">ASST-domain-containing protein</fullName>
    </recommendedName>
</protein>
<evidence type="ECO:0000256" key="1">
    <source>
        <dbReference type="SAM" id="MobiDB-lite"/>
    </source>
</evidence>
<accession>A0A4U7B1Z4</accession>
<dbReference type="PANTHER" id="PTHR35340">
    <property type="entry name" value="PQQ ENZYME REPEAT PROTEIN-RELATED"/>
    <property type="match status" value="1"/>
</dbReference>
<feature type="region of interest" description="Disordered" evidence="1">
    <location>
        <begin position="459"/>
        <end position="481"/>
    </location>
</feature>
<gene>
    <name evidence="2" type="ORF">C1H76_4712</name>
</gene>
<dbReference type="InterPro" id="IPR053143">
    <property type="entry name" value="Arylsulfate_ST"/>
</dbReference>
<comment type="caution">
    <text evidence="2">The sequence shown here is derived from an EMBL/GenBank/DDBJ whole genome shotgun (WGS) entry which is preliminary data.</text>
</comment>
<dbReference type="EMBL" id="PTQR01000058">
    <property type="protein sequence ID" value="TKX23060.1"/>
    <property type="molecule type" value="Genomic_DNA"/>
</dbReference>
<dbReference type="Pfam" id="PF14269">
    <property type="entry name" value="Arylsulfotran_2"/>
    <property type="match status" value="1"/>
</dbReference>
<name>A0A4U7B1Z4_9PEZI</name>
<dbReference type="Proteomes" id="UP000308133">
    <property type="component" value="Unassembled WGS sequence"/>
</dbReference>
<evidence type="ECO:0000313" key="3">
    <source>
        <dbReference type="Proteomes" id="UP000308133"/>
    </source>
</evidence>
<proteinExistence type="predicted"/>
<dbReference type="PANTHER" id="PTHR35340:SF8">
    <property type="entry name" value="ASST-DOMAIN-CONTAINING PROTEIN"/>
    <property type="match status" value="1"/>
</dbReference>
<organism evidence="2 3">
    <name type="scientific">Elsinoe australis</name>
    <dbReference type="NCBI Taxonomy" id="40998"/>
    <lineage>
        <taxon>Eukaryota</taxon>
        <taxon>Fungi</taxon>
        <taxon>Dikarya</taxon>
        <taxon>Ascomycota</taxon>
        <taxon>Pezizomycotina</taxon>
        <taxon>Dothideomycetes</taxon>
        <taxon>Dothideomycetidae</taxon>
        <taxon>Myriangiales</taxon>
        <taxon>Elsinoaceae</taxon>
        <taxon>Elsinoe</taxon>
    </lineage>
</organism>
<dbReference type="AlphaFoldDB" id="A0A4U7B1Z4"/>
<reference evidence="2 3" key="1">
    <citation type="submission" date="2018-02" db="EMBL/GenBank/DDBJ databases">
        <title>Draft genome sequences of Elsinoe sp., causing black scab on jojoba.</title>
        <authorList>
            <person name="Stodart B."/>
            <person name="Jeffress S."/>
            <person name="Ash G."/>
            <person name="Arun Chinnappa K."/>
        </authorList>
    </citation>
    <scope>NUCLEOTIDE SEQUENCE [LARGE SCALE GENOMIC DNA]</scope>
    <source>
        <strain evidence="2 3">Hillstone_2</strain>
    </source>
</reference>
<dbReference type="InterPro" id="IPR039535">
    <property type="entry name" value="ASST-like"/>
</dbReference>
<evidence type="ECO:0008006" key="4">
    <source>
        <dbReference type="Google" id="ProtNLM"/>
    </source>
</evidence>
<sequence>MEPPYVEYDAHRQPLDYVPLQLGPAIYDDNGDLVWGGSSKVNNRNTFDFRAFQIDGQDYLSYMVSPRRWTGDEHQSGARIVLDATFSEVSRLTEDASENFNCHEFSVRENGQRSLHFFSMINNSDVSAMDWTGTGIAPVVYDCFRQVNLTSKVEDFVWCPQDHGVQLTEATIQTPGQMGKPGDPWDFFHSNSIDKFDNGDFIISARHVSTIYRIHGSSGAIVWRLGGKFSDFHMDFNFSAQHHAIIHSENATTVILSLFDNAAENEGRQSPTDSVSSAKMVALHLDTEPKTAKLLQVWYRPDGQVTPARGSASVLPNGNMLIGWSTEGYMSEHTATGDLVLEARFSAANYATYRALKFNLTSNPIESPVIESFVTQVHGGTGARSTTAMYASWNGATEVASWKFYGSHSANSGFLLLDQVNKTGFETSLVYDGAWTYTYAEAISLTGAVLRRTATKSTGAAAAQSSDHLDTTGPRAGSRRRQQVDHMSVVIVASMSLGVLLALLYKKVLRCVHLPLIIERCMGDSENQVRLLSDTDSIKGQ</sequence>
<evidence type="ECO:0000313" key="2">
    <source>
        <dbReference type="EMBL" id="TKX23060.1"/>
    </source>
</evidence>